<dbReference type="SUPFAM" id="SSF46785">
    <property type="entry name" value="Winged helix' DNA-binding domain"/>
    <property type="match status" value="1"/>
</dbReference>
<dbReference type="InterPro" id="IPR036390">
    <property type="entry name" value="WH_DNA-bd_sf"/>
</dbReference>
<evidence type="ECO:0000313" key="6">
    <source>
        <dbReference type="Proteomes" id="UP000032160"/>
    </source>
</evidence>
<dbReference type="Gene3D" id="1.10.10.10">
    <property type="entry name" value="Winged helix-like DNA-binding domain superfamily/Winged helix DNA-binding domain"/>
    <property type="match status" value="1"/>
</dbReference>
<protein>
    <submittedName>
        <fullName evidence="5">Transcriptional regulator, ArsR family</fullName>
    </submittedName>
</protein>
<dbReference type="AlphaFoldDB" id="X5MN06"/>
<dbReference type="InterPro" id="IPR001845">
    <property type="entry name" value="HTH_ArsR_DNA-bd_dom"/>
</dbReference>
<dbReference type="PROSITE" id="PS50987">
    <property type="entry name" value="HTH_ARSR_2"/>
    <property type="match status" value="1"/>
</dbReference>
<dbReference type="PRINTS" id="PR00778">
    <property type="entry name" value="HTHARSR"/>
</dbReference>
<name>X5MN06_9HYPH</name>
<dbReference type="InterPro" id="IPR036388">
    <property type="entry name" value="WH-like_DNA-bd_sf"/>
</dbReference>
<accession>X5MN06</accession>
<dbReference type="GO" id="GO:0003677">
    <property type="term" value="F:DNA binding"/>
    <property type="evidence" value="ECO:0007669"/>
    <property type="project" value="UniProtKB-KW"/>
</dbReference>
<keyword evidence="1" id="KW-0805">Transcription regulation</keyword>
<dbReference type="NCBIfam" id="NF033788">
    <property type="entry name" value="HTH_metalloreg"/>
    <property type="match status" value="1"/>
</dbReference>
<evidence type="ECO:0000256" key="2">
    <source>
        <dbReference type="ARBA" id="ARBA00023125"/>
    </source>
</evidence>
<evidence type="ECO:0000259" key="4">
    <source>
        <dbReference type="PROSITE" id="PS50987"/>
    </source>
</evidence>
<dbReference type="SMART" id="SM00418">
    <property type="entry name" value="HTH_ARSR"/>
    <property type="match status" value="1"/>
</dbReference>
<keyword evidence="3" id="KW-0804">Transcription</keyword>
<evidence type="ECO:0000256" key="3">
    <source>
        <dbReference type="ARBA" id="ARBA00023163"/>
    </source>
</evidence>
<feature type="domain" description="HTH arsR-type" evidence="4">
    <location>
        <begin position="20"/>
        <end position="114"/>
    </location>
</feature>
<dbReference type="RefSeq" id="WP_197538316.1">
    <property type="nucleotide sequence ID" value="NZ_HG966617.1"/>
</dbReference>
<dbReference type="PANTHER" id="PTHR33154:SF28">
    <property type="entry name" value="HTH-TYPE TRANSCRIPTIONAL REGULATOR YGAV-RELATED"/>
    <property type="match status" value="1"/>
</dbReference>
<dbReference type="InterPro" id="IPR051081">
    <property type="entry name" value="HTH_MetalResp_TranReg"/>
</dbReference>
<dbReference type="Proteomes" id="UP000032160">
    <property type="component" value="Chromosome I"/>
</dbReference>
<dbReference type="Pfam" id="PF01022">
    <property type="entry name" value="HTH_5"/>
    <property type="match status" value="1"/>
</dbReference>
<keyword evidence="2" id="KW-0238">DNA-binding</keyword>
<keyword evidence="6" id="KW-1185">Reference proteome</keyword>
<organism evidence="5 6">
    <name type="scientific">Candidatus Phaeomarinibacter ectocarpi</name>
    <dbReference type="NCBI Taxonomy" id="1458461"/>
    <lineage>
        <taxon>Bacteria</taxon>
        <taxon>Pseudomonadati</taxon>
        <taxon>Pseudomonadota</taxon>
        <taxon>Alphaproteobacteria</taxon>
        <taxon>Hyphomicrobiales</taxon>
        <taxon>Parvibaculaceae</taxon>
        <taxon>Candidatus Phaeomarinibacter</taxon>
    </lineage>
</organism>
<evidence type="ECO:0000256" key="1">
    <source>
        <dbReference type="ARBA" id="ARBA00023015"/>
    </source>
</evidence>
<sequence>MSFATKAPAGQSATGQAQDMAAKAAEAAAFIKAMSNERRLLVLCRLIEVGEASVGSLASDVGLSQSALSQHLALLRDDGMVETRREAQSVLYRISDIRVERLVMLLHEMFCPPETTSAPPVRKGRKS</sequence>
<dbReference type="InterPro" id="IPR011991">
    <property type="entry name" value="ArsR-like_HTH"/>
</dbReference>
<proteinExistence type="predicted"/>
<dbReference type="KEGG" id="pect:BN1012_Phect1467"/>
<dbReference type="STRING" id="1458461.BN1012_Phect1467"/>
<dbReference type="CDD" id="cd00090">
    <property type="entry name" value="HTH_ARSR"/>
    <property type="match status" value="1"/>
</dbReference>
<dbReference type="PANTHER" id="PTHR33154">
    <property type="entry name" value="TRANSCRIPTIONAL REGULATOR, ARSR FAMILY"/>
    <property type="match status" value="1"/>
</dbReference>
<gene>
    <name evidence="5" type="ORF">BN1012_Phect1467</name>
</gene>
<dbReference type="HOGENOM" id="CLU_097806_6_4_5"/>
<dbReference type="GO" id="GO:0003700">
    <property type="term" value="F:DNA-binding transcription factor activity"/>
    <property type="evidence" value="ECO:0007669"/>
    <property type="project" value="InterPro"/>
</dbReference>
<reference evidence="5 6" key="1">
    <citation type="journal article" date="2014" name="Front. Genet.">
        <title>Genome and metabolic network of "Candidatus Phaeomarinobacter ectocarpi" Ec32, a new candidate genus of Alphaproteobacteria frequently associated with brown algae.</title>
        <authorList>
            <person name="Dittami S.M."/>
            <person name="Barbeyron T."/>
            <person name="Boyen C."/>
            <person name="Cambefort J."/>
            <person name="Collet G."/>
            <person name="Delage L."/>
            <person name="Gobet A."/>
            <person name="Groisillier A."/>
            <person name="Leblanc C."/>
            <person name="Michel G."/>
            <person name="Scornet D."/>
            <person name="Siegel A."/>
            <person name="Tapia J.E."/>
            <person name="Tonon T."/>
        </authorList>
    </citation>
    <scope>NUCLEOTIDE SEQUENCE [LARGE SCALE GENOMIC DNA]</scope>
    <source>
        <strain evidence="5 6">Ec32</strain>
    </source>
</reference>
<evidence type="ECO:0000313" key="5">
    <source>
        <dbReference type="EMBL" id="CDO59681.1"/>
    </source>
</evidence>
<dbReference type="EMBL" id="HG966617">
    <property type="protein sequence ID" value="CDO59681.1"/>
    <property type="molecule type" value="Genomic_DNA"/>
</dbReference>